<sequence length="781" mass="88196">MPDHRKQRTQDQYQEVTDFNRHVQLYLWVAITTCVGIAAFVQAVHRLVAAWQFSKAQGSRKRIQVQIPHDRLERWDSIPSTPVRNLIDASGTQKGAERLPVMACTVFAIMALFRIFLGQTNSLVERLRFPSFGSLLLLVFYATINVSLILFGSQYDIDFMAHHSARLVIGNIPLVIGLASKNNVISILTGFSYTSLSLLHRWCARLCLCLALFHTFARVWVGNDLRQRFAFWGVGALLALALTIFGASKPLRTKYYELFAYSHIVLFSIFLGCLWLHRPETSPYIYGGLALWGLDRITRAMRIIYHFGFSCFFQRSKGQRNATVEVIDGDSMKVSVKTQMRWSPGQYCFLHIPEVSAGAHPFSIASIVEEKYNGRCSDHRRSVKWAGTASDFSTDGALHALDEEESRQESRAVFIIRAHQGMTRKLMSRVESDSRALGKIEISCMTEGPYGTIGHLTSAATSAASLLLIAGGNGITFTLPILCETIRRAGQIRTVNPHLTNTKRLIFIWCIRERSHLDWVEEDLRECSNSAPAWFHLETYIHVSNSSKSETTAVESTSIKSNSGNAKDVADVRWTSRDSDSDLEHKLRPLVHLGMQGRRRCSSIDIEAFSGFDHRRDHQYDAKRIGVLLDPKEKSKIVLPEKLKIANTFETRVPYFVPHDRKLSICHPDNRNDIFSGQTSPSSFDYCPTPSPFSTSSNSTASYQKLKMRSKRPDTFEYLHDLILSTPEGSGLDSTVTVACCGPKSLVDSSRLAAKRCTRPLEVMRGNRRWDVRFEADVFGW</sequence>
<name>A0ACD0P522_9BASI</name>
<gene>
    <name evidence="1" type="ORF">IE53DRAFT_384319</name>
</gene>
<evidence type="ECO:0000313" key="2">
    <source>
        <dbReference type="Proteomes" id="UP000245626"/>
    </source>
</evidence>
<dbReference type="Proteomes" id="UP000245626">
    <property type="component" value="Unassembled WGS sequence"/>
</dbReference>
<keyword evidence="2" id="KW-1185">Reference proteome</keyword>
<dbReference type="EMBL" id="KZ819736">
    <property type="protein sequence ID" value="PWN53210.1"/>
    <property type="molecule type" value="Genomic_DNA"/>
</dbReference>
<reference evidence="1 2" key="1">
    <citation type="journal article" date="2018" name="Mol. Biol. Evol.">
        <title>Broad Genomic Sampling Reveals a Smut Pathogenic Ancestry of the Fungal Clade Ustilaginomycotina.</title>
        <authorList>
            <person name="Kijpornyongpan T."/>
            <person name="Mondo S.J."/>
            <person name="Barry K."/>
            <person name="Sandor L."/>
            <person name="Lee J."/>
            <person name="Lipzen A."/>
            <person name="Pangilinan J."/>
            <person name="LaButti K."/>
            <person name="Hainaut M."/>
            <person name="Henrissat B."/>
            <person name="Grigoriev I.V."/>
            <person name="Spatafora J.W."/>
            <person name="Aime M.C."/>
        </authorList>
    </citation>
    <scope>NUCLEOTIDE SEQUENCE [LARGE SCALE GENOMIC DNA]</scope>
    <source>
        <strain evidence="1 2">SA 807</strain>
    </source>
</reference>
<evidence type="ECO:0000313" key="1">
    <source>
        <dbReference type="EMBL" id="PWN53210.1"/>
    </source>
</evidence>
<organism evidence="1 2">
    <name type="scientific">Violaceomyces palustris</name>
    <dbReference type="NCBI Taxonomy" id="1673888"/>
    <lineage>
        <taxon>Eukaryota</taxon>
        <taxon>Fungi</taxon>
        <taxon>Dikarya</taxon>
        <taxon>Basidiomycota</taxon>
        <taxon>Ustilaginomycotina</taxon>
        <taxon>Ustilaginomycetes</taxon>
        <taxon>Violaceomycetales</taxon>
        <taxon>Violaceomycetaceae</taxon>
        <taxon>Violaceomyces</taxon>
    </lineage>
</organism>
<protein>
    <submittedName>
        <fullName evidence="1">Uncharacterized protein</fullName>
    </submittedName>
</protein>
<proteinExistence type="predicted"/>
<accession>A0ACD0P522</accession>